<dbReference type="KEGG" id="ure:UREG_01194"/>
<feature type="signal peptide" evidence="2">
    <location>
        <begin position="1"/>
        <end position="24"/>
    </location>
</feature>
<feature type="compositionally biased region" description="Polar residues" evidence="1">
    <location>
        <begin position="226"/>
        <end position="238"/>
    </location>
</feature>
<feature type="region of interest" description="Disordered" evidence="1">
    <location>
        <begin position="152"/>
        <end position="258"/>
    </location>
</feature>
<proteinExistence type="predicted"/>
<dbReference type="EMBL" id="CH476615">
    <property type="protein sequence ID" value="EEP76345.1"/>
    <property type="molecule type" value="Genomic_DNA"/>
</dbReference>
<dbReference type="InterPro" id="IPR004354">
    <property type="entry name" value="Meiotic_Rec114"/>
</dbReference>
<dbReference type="HOGENOM" id="CLU_046903_0_0_1"/>
<reference evidence="4" key="1">
    <citation type="journal article" date="2009" name="Genome Res.">
        <title>Comparative genomic analyses of the human fungal pathogens Coccidioides and their relatives.</title>
        <authorList>
            <person name="Sharpton T.J."/>
            <person name="Stajich J.E."/>
            <person name="Rounsley S.D."/>
            <person name="Gardner M.J."/>
            <person name="Wortman J.R."/>
            <person name="Jordar V.S."/>
            <person name="Maiti R."/>
            <person name="Kodira C.D."/>
            <person name="Neafsey D.E."/>
            <person name="Zeng Q."/>
            <person name="Hung C.-Y."/>
            <person name="McMahan C."/>
            <person name="Muszewska A."/>
            <person name="Grynberg M."/>
            <person name="Mandel M.A."/>
            <person name="Kellner E.M."/>
            <person name="Barker B.M."/>
            <person name="Galgiani J.N."/>
            <person name="Orbach M.J."/>
            <person name="Kirkland T.N."/>
            <person name="Cole G.T."/>
            <person name="Henn M.R."/>
            <person name="Birren B.W."/>
            <person name="Taylor J.W."/>
        </authorList>
    </citation>
    <scope>NUCLEOTIDE SEQUENCE [LARGE SCALE GENOMIC DNA]</scope>
    <source>
        <strain evidence="4">UAMH 1704</strain>
    </source>
</reference>
<dbReference type="AlphaFoldDB" id="C4JGK3"/>
<dbReference type="OMA" id="RRFQLKF"/>
<dbReference type="GeneID" id="8439878"/>
<feature type="chain" id="PRO_5002937863" evidence="2">
    <location>
        <begin position="25"/>
        <end position="466"/>
    </location>
</feature>
<dbReference type="InParanoid" id="C4JGK3"/>
<feature type="compositionally biased region" description="Polar residues" evidence="1">
    <location>
        <begin position="317"/>
        <end position="328"/>
    </location>
</feature>
<keyword evidence="4" id="KW-1185">Reference proteome</keyword>
<feature type="compositionally biased region" description="Polar residues" evidence="1">
    <location>
        <begin position="349"/>
        <end position="365"/>
    </location>
</feature>
<name>C4JGK3_UNCRE</name>
<dbReference type="RefSeq" id="XP_002541678.1">
    <property type="nucleotide sequence ID" value="XM_002541632.1"/>
</dbReference>
<feature type="compositionally biased region" description="Polar residues" evidence="1">
    <location>
        <begin position="374"/>
        <end position="386"/>
    </location>
</feature>
<evidence type="ECO:0000313" key="4">
    <source>
        <dbReference type="Proteomes" id="UP000002058"/>
    </source>
</evidence>
<dbReference type="OrthoDB" id="5360255at2759"/>
<evidence type="ECO:0000256" key="1">
    <source>
        <dbReference type="SAM" id="MobiDB-lite"/>
    </source>
</evidence>
<protein>
    <submittedName>
        <fullName evidence="3">Uncharacterized protein</fullName>
    </submittedName>
</protein>
<gene>
    <name evidence="3" type="ORF">UREG_01194</name>
</gene>
<dbReference type="eggNOG" id="ENOG502SBD0">
    <property type="taxonomic scope" value="Eukaryota"/>
</dbReference>
<sequence length="466" mass="50227">MERHSSCPLALLVLKFSYVTTTVGRTSPLSWTHIAGGTDLLAVFDRVRVQENASSWTAESKLTLKVLRGTDVLEDLDLGALAREAVASSSSQQQVPNAKTPIAVIVKSPCLAIRYPTRVNQIRRFQLKFSSDADYCRAVSVLSEAGCPITESTAAPAPPSAPFKTRLDPPSWPQSAVTPPPAPTASQFGDHGILTPTTALDARPSTVGSASTIGTAPPSRNAPVTGGNTTSPWLNSHVSNERPATAPTFPDPESISQLLPPKRELPFARPQWSRHALQNQTPTSATEALKPMVRTHSHQQSNSDPRIHTPTRLYSDGPSSTAHTNSMENKARNEPFTGDREQSAVFSPASLSPQKRPSEGPTSLTKFARPSLADSHNSNPLHTRSSPALRFAPSQPGPETHFPSPGPIVNTNNQSVDIQVNRLATAGTNPVPTPEDLSSYLLTPTPERSAFIETWVWQQKRSNIIV</sequence>
<dbReference type="VEuPathDB" id="FungiDB:UREG_01194"/>
<dbReference type="Proteomes" id="UP000002058">
    <property type="component" value="Unassembled WGS sequence"/>
</dbReference>
<dbReference type="GO" id="GO:0007131">
    <property type="term" value="P:reciprocal meiotic recombination"/>
    <property type="evidence" value="ECO:0007669"/>
    <property type="project" value="InterPro"/>
</dbReference>
<evidence type="ECO:0000256" key="2">
    <source>
        <dbReference type="SAM" id="SignalP"/>
    </source>
</evidence>
<accession>C4JGK3</accession>
<keyword evidence="2" id="KW-0732">Signal</keyword>
<organism evidence="3 4">
    <name type="scientific">Uncinocarpus reesii (strain UAMH 1704)</name>
    <dbReference type="NCBI Taxonomy" id="336963"/>
    <lineage>
        <taxon>Eukaryota</taxon>
        <taxon>Fungi</taxon>
        <taxon>Dikarya</taxon>
        <taxon>Ascomycota</taxon>
        <taxon>Pezizomycotina</taxon>
        <taxon>Eurotiomycetes</taxon>
        <taxon>Eurotiomycetidae</taxon>
        <taxon>Onygenales</taxon>
        <taxon>Onygenaceae</taxon>
        <taxon>Uncinocarpus</taxon>
    </lineage>
</organism>
<feature type="region of interest" description="Disordered" evidence="1">
    <location>
        <begin position="291"/>
        <end position="410"/>
    </location>
</feature>
<dbReference type="Pfam" id="PF03525">
    <property type="entry name" value="Meiotic_rec114"/>
    <property type="match status" value="1"/>
</dbReference>
<evidence type="ECO:0000313" key="3">
    <source>
        <dbReference type="EMBL" id="EEP76345.1"/>
    </source>
</evidence>
<feature type="compositionally biased region" description="Basic and acidic residues" evidence="1">
    <location>
        <begin position="329"/>
        <end position="342"/>
    </location>
</feature>